<dbReference type="GO" id="GO:0000978">
    <property type="term" value="F:RNA polymerase II cis-regulatory region sequence-specific DNA binding"/>
    <property type="evidence" value="ECO:0007669"/>
    <property type="project" value="TreeGrafter"/>
</dbReference>
<keyword evidence="2" id="KW-0677">Repeat</keyword>
<evidence type="ECO:0000313" key="8">
    <source>
        <dbReference type="Proteomes" id="UP000749559"/>
    </source>
</evidence>
<keyword evidence="1" id="KW-0479">Metal-binding</keyword>
<evidence type="ECO:0000256" key="4">
    <source>
        <dbReference type="ARBA" id="ARBA00022833"/>
    </source>
</evidence>
<dbReference type="SMART" id="SM00355">
    <property type="entry name" value="ZnF_C2H2"/>
    <property type="match status" value="3"/>
</dbReference>
<sequence>MQQLLDSNNQSAQSFGEGTFKRLNAIQRYVCNVCNKVMARKDHYNYHMKTHTGEKPHKCNLCQKTFITGGQLNRHHRSHTGEKHYKCNLCEKQYASLTNLKYHIKVTH</sequence>
<proteinExistence type="predicted"/>
<dbReference type="Gene3D" id="3.30.160.60">
    <property type="entry name" value="Classic Zinc Finger"/>
    <property type="match status" value="3"/>
</dbReference>
<dbReference type="OrthoDB" id="3437960at2759"/>
<evidence type="ECO:0000256" key="1">
    <source>
        <dbReference type="ARBA" id="ARBA00022723"/>
    </source>
</evidence>
<evidence type="ECO:0000313" key="7">
    <source>
        <dbReference type="EMBL" id="CAH1778341.1"/>
    </source>
</evidence>
<protein>
    <recommendedName>
        <fullName evidence="6">C2H2-type domain-containing protein</fullName>
    </recommendedName>
</protein>
<dbReference type="Proteomes" id="UP000749559">
    <property type="component" value="Unassembled WGS sequence"/>
</dbReference>
<dbReference type="FunFam" id="3.30.160.60:FF:001049">
    <property type="entry name" value="zinc finger protein 319"/>
    <property type="match status" value="1"/>
</dbReference>
<dbReference type="AlphaFoldDB" id="A0A8S4NBK5"/>
<dbReference type="PANTHER" id="PTHR23235:SF176">
    <property type="entry name" value="C2H2-TYPE DOMAIN-CONTAINING PROTEIN"/>
    <property type="match status" value="1"/>
</dbReference>
<dbReference type="GO" id="GO:0008270">
    <property type="term" value="F:zinc ion binding"/>
    <property type="evidence" value="ECO:0007669"/>
    <property type="project" value="UniProtKB-KW"/>
</dbReference>
<gene>
    <name evidence="7" type="ORF">OFUS_LOCUS5272</name>
</gene>
<evidence type="ECO:0000259" key="6">
    <source>
        <dbReference type="PROSITE" id="PS50157"/>
    </source>
</evidence>
<dbReference type="PROSITE" id="PS00028">
    <property type="entry name" value="ZINC_FINGER_C2H2_1"/>
    <property type="match status" value="3"/>
</dbReference>
<keyword evidence="8" id="KW-1185">Reference proteome</keyword>
<organism evidence="7 8">
    <name type="scientific">Owenia fusiformis</name>
    <name type="common">Polychaete worm</name>
    <dbReference type="NCBI Taxonomy" id="6347"/>
    <lineage>
        <taxon>Eukaryota</taxon>
        <taxon>Metazoa</taxon>
        <taxon>Spiralia</taxon>
        <taxon>Lophotrochozoa</taxon>
        <taxon>Annelida</taxon>
        <taxon>Polychaeta</taxon>
        <taxon>Sedentaria</taxon>
        <taxon>Canalipalpata</taxon>
        <taxon>Sabellida</taxon>
        <taxon>Oweniida</taxon>
        <taxon>Oweniidae</taxon>
        <taxon>Owenia</taxon>
    </lineage>
</organism>
<dbReference type="SUPFAM" id="SSF57667">
    <property type="entry name" value="beta-beta-alpha zinc fingers"/>
    <property type="match status" value="2"/>
</dbReference>
<accession>A0A8S4NBK5</accession>
<dbReference type="PROSITE" id="PS50157">
    <property type="entry name" value="ZINC_FINGER_C2H2_2"/>
    <property type="match status" value="3"/>
</dbReference>
<dbReference type="Pfam" id="PF00096">
    <property type="entry name" value="zf-C2H2"/>
    <property type="match status" value="3"/>
</dbReference>
<evidence type="ECO:0000256" key="3">
    <source>
        <dbReference type="ARBA" id="ARBA00022771"/>
    </source>
</evidence>
<evidence type="ECO:0000256" key="2">
    <source>
        <dbReference type="ARBA" id="ARBA00022737"/>
    </source>
</evidence>
<dbReference type="FunFam" id="3.30.160.60:FF:000446">
    <property type="entry name" value="Zinc finger protein"/>
    <property type="match status" value="1"/>
</dbReference>
<evidence type="ECO:0000256" key="5">
    <source>
        <dbReference type="PROSITE-ProRule" id="PRU00042"/>
    </source>
</evidence>
<dbReference type="InterPro" id="IPR013087">
    <property type="entry name" value="Znf_C2H2_type"/>
</dbReference>
<feature type="domain" description="C2H2-type" evidence="6">
    <location>
        <begin position="57"/>
        <end position="84"/>
    </location>
</feature>
<reference evidence="7" key="1">
    <citation type="submission" date="2022-03" db="EMBL/GenBank/DDBJ databases">
        <authorList>
            <person name="Martin C."/>
        </authorList>
    </citation>
    <scope>NUCLEOTIDE SEQUENCE</scope>
</reference>
<dbReference type="FunFam" id="3.30.160.60:FF:000303">
    <property type="entry name" value="Zinc finger protein 41"/>
    <property type="match status" value="1"/>
</dbReference>
<feature type="domain" description="C2H2-type" evidence="6">
    <location>
        <begin position="29"/>
        <end position="56"/>
    </location>
</feature>
<dbReference type="EMBL" id="CAIIXF020000002">
    <property type="protein sequence ID" value="CAH1778341.1"/>
    <property type="molecule type" value="Genomic_DNA"/>
</dbReference>
<keyword evidence="4" id="KW-0862">Zinc</keyword>
<name>A0A8S4NBK5_OWEFU</name>
<dbReference type="PANTHER" id="PTHR23235">
    <property type="entry name" value="KRUEPPEL-LIKE TRANSCRIPTION FACTOR"/>
    <property type="match status" value="1"/>
</dbReference>
<comment type="caution">
    <text evidence="7">The sequence shown here is derived from an EMBL/GenBank/DDBJ whole genome shotgun (WGS) entry which is preliminary data.</text>
</comment>
<keyword evidence="3 5" id="KW-0863">Zinc-finger</keyword>
<dbReference type="InterPro" id="IPR036236">
    <property type="entry name" value="Znf_C2H2_sf"/>
</dbReference>
<feature type="domain" description="C2H2-type" evidence="6">
    <location>
        <begin position="85"/>
        <end position="108"/>
    </location>
</feature>
<dbReference type="GO" id="GO:0000981">
    <property type="term" value="F:DNA-binding transcription factor activity, RNA polymerase II-specific"/>
    <property type="evidence" value="ECO:0007669"/>
    <property type="project" value="TreeGrafter"/>
</dbReference>